<protein>
    <recommendedName>
        <fullName evidence="2">3-oxoadipate enol-lactonase</fullName>
        <ecNumber evidence="2">3.1.1.24</ecNumber>
    </recommendedName>
</protein>
<evidence type="ECO:0000256" key="1">
    <source>
        <dbReference type="ARBA" id="ARBA00022801"/>
    </source>
</evidence>
<dbReference type="PANTHER" id="PTHR43798:SF31">
    <property type="entry name" value="AB HYDROLASE SUPERFAMILY PROTEIN YCLE"/>
    <property type="match status" value="1"/>
</dbReference>
<dbReference type="EC" id="3.1.1.24" evidence="2"/>
<evidence type="ECO:0000259" key="3">
    <source>
        <dbReference type="Pfam" id="PF00561"/>
    </source>
</evidence>
<proteinExistence type="predicted"/>
<dbReference type="GO" id="GO:0047570">
    <property type="term" value="F:3-oxoadipate enol-lactonase activity"/>
    <property type="evidence" value="ECO:0007669"/>
    <property type="project" value="UniProtKB-UniRule"/>
</dbReference>
<evidence type="ECO:0000256" key="2">
    <source>
        <dbReference type="NCBIfam" id="TIGR02427"/>
    </source>
</evidence>
<accession>A0A4P8YT77</accession>
<dbReference type="PANTHER" id="PTHR43798">
    <property type="entry name" value="MONOACYLGLYCEROL LIPASE"/>
    <property type="match status" value="1"/>
</dbReference>
<dbReference type="GO" id="GO:0016020">
    <property type="term" value="C:membrane"/>
    <property type="evidence" value="ECO:0007669"/>
    <property type="project" value="TreeGrafter"/>
</dbReference>
<name>A0A4P8YT77_9GAMM</name>
<evidence type="ECO:0000313" key="4">
    <source>
        <dbReference type="EMBL" id="QCT24471.1"/>
    </source>
</evidence>
<dbReference type="InterPro" id="IPR000073">
    <property type="entry name" value="AB_hydrolase_1"/>
</dbReference>
<dbReference type="Pfam" id="PF00561">
    <property type="entry name" value="Abhydrolase_1"/>
    <property type="match status" value="1"/>
</dbReference>
<gene>
    <name evidence="4" type="primary">pcaD</name>
</gene>
<dbReference type="InterPro" id="IPR029058">
    <property type="entry name" value="AB_hydrolase_fold"/>
</dbReference>
<dbReference type="Gene3D" id="3.40.50.1820">
    <property type="entry name" value="alpha/beta hydrolase"/>
    <property type="match status" value="1"/>
</dbReference>
<reference evidence="4" key="1">
    <citation type="submission" date="2018-11" db="EMBL/GenBank/DDBJ databases">
        <authorList>
            <person name="Ilmjarv T."/>
            <person name="Santos P."/>
            <person name="Joesaar M."/>
        </authorList>
    </citation>
    <scope>NUCLEOTIDE SEQUENCE</scope>
    <source>
        <strain evidence="4">ICP1</strain>
    </source>
</reference>
<dbReference type="SUPFAM" id="SSF53474">
    <property type="entry name" value="alpha/beta-Hydrolases"/>
    <property type="match status" value="1"/>
</dbReference>
<dbReference type="PRINTS" id="PR00111">
    <property type="entry name" value="ABHYDROLASE"/>
</dbReference>
<dbReference type="AlphaFoldDB" id="A0A4P8YT77"/>
<dbReference type="NCBIfam" id="TIGR02427">
    <property type="entry name" value="protocat_pcaD"/>
    <property type="match status" value="1"/>
</dbReference>
<organism evidence="4">
    <name type="scientific">Acinetobacter venetianus</name>
    <dbReference type="NCBI Taxonomy" id="52133"/>
    <lineage>
        <taxon>Bacteria</taxon>
        <taxon>Pseudomonadati</taxon>
        <taxon>Pseudomonadota</taxon>
        <taxon>Gammaproteobacteria</taxon>
        <taxon>Moraxellales</taxon>
        <taxon>Moraxellaceae</taxon>
        <taxon>Acinetobacter</taxon>
    </lineage>
</organism>
<dbReference type="InterPro" id="IPR026968">
    <property type="entry name" value="PcaD/CatD"/>
</dbReference>
<dbReference type="EMBL" id="MK134570">
    <property type="protein sequence ID" value="QCT24471.1"/>
    <property type="molecule type" value="Genomic_DNA"/>
</dbReference>
<keyword evidence="1" id="KW-0378">Hydrolase</keyword>
<dbReference type="InterPro" id="IPR050266">
    <property type="entry name" value="AB_hydrolase_sf"/>
</dbReference>
<feature type="domain" description="AB hydrolase-1" evidence="3">
    <location>
        <begin position="24"/>
        <end position="246"/>
    </location>
</feature>
<dbReference type="GO" id="GO:0042952">
    <property type="term" value="P:beta-ketoadipate pathway"/>
    <property type="evidence" value="ECO:0007669"/>
    <property type="project" value="UniProtKB-UniRule"/>
</dbReference>
<sequence length="261" mass="28526">MMIKISNRQGHQLAVQTSGLKDAPVLMFSNSLGTDHGMWQAQVAAFAEHYQVITYDTRGHGDSDVIVDTTLQNLAEDVVDILDALTIEKAHFCGISMGGITALELAIYHAERFHSITVANSAAKIGTADAWNMRADSVEQTGLADIVKTTHTRWFSEHFDYVHDVLAQKTIQSLAVTPAQGYANSCRALANADVQSKLSLIQIPTLIIAGQFDPVTTVHDAEFMHQSIANSQLEILAASHLSNIEQPQVFDQALAKFIQKI</sequence>